<keyword evidence="2" id="KW-1185">Reference proteome</keyword>
<evidence type="ECO:0000313" key="1">
    <source>
        <dbReference type="EMBL" id="CAG8804624.1"/>
    </source>
</evidence>
<gene>
    <name evidence="1" type="ORF">RPERSI_LOCUS21755</name>
</gene>
<proteinExistence type="predicted"/>
<organism evidence="1 2">
    <name type="scientific">Racocetra persica</name>
    <dbReference type="NCBI Taxonomy" id="160502"/>
    <lineage>
        <taxon>Eukaryota</taxon>
        <taxon>Fungi</taxon>
        <taxon>Fungi incertae sedis</taxon>
        <taxon>Mucoromycota</taxon>
        <taxon>Glomeromycotina</taxon>
        <taxon>Glomeromycetes</taxon>
        <taxon>Diversisporales</taxon>
        <taxon>Gigasporaceae</taxon>
        <taxon>Racocetra</taxon>
    </lineage>
</organism>
<name>A0ACA9RQ89_9GLOM</name>
<sequence length="96" mass="11316">MAITDNEANKAVFRHKKVKFPLLDKAMQLWVEQALDLPDDALKFSNRWVHKFKKRNNLRNYQLHEEANSTPLELLPEQRVSTALNTRIATTIRMEK</sequence>
<accession>A0ACA9RQ89</accession>
<reference evidence="1" key="1">
    <citation type="submission" date="2021-06" db="EMBL/GenBank/DDBJ databases">
        <authorList>
            <person name="Kallberg Y."/>
            <person name="Tangrot J."/>
            <person name="Rosling A."/>
        </authorList>
    </citation>
    <scope>NUCLEOTIDE SEQUENCE</scope>
    <source>
        <strain evidence="1">MA461A</strain>
    </source>
</reference>
<protein>
    <submittedName>
        <fullName evidence="1">26853_t:CDS:1</fullName>
    </submittedName>
</protein>
<dbReference type="Proteomes" id="UP000789920">
    <property type="component" value="Unassembled WGS sequence"/>
</dbReference>
<comment type="caution">
    <text evidence="1">The sequence shown here is derived from an EMBL/GenBank/DDBJ whole genome shotgun (WGS) entry which is preliminary data.</text>
</comment>
<evidence type="ECO:0000313" key="2">
    <source>
        <dbReference type="Proteomes" id="UP000789920"/>
    </source>
</evidence>
<dbReference type="EMBL" id="CAJVQC010064511">
    <property type="protein sequence ID" value="CAG8804624.1"/>
    <property type="molecule type" value="Genomic_DNA"/>
</dbReference>
<feature type="non-terminal residue" evidence="1">
    <location>
        <position position="96"/>
    </location>
</feature>